<reference evidence="1 2" key="1">
    <citation type="submission" date="2019-07" db="EMBL/GenBank/DDBJ databases">
        <title>Whole genome shotgun sequence of Halomonas pacifica NBRC 102220.</title>
        <authorList>
            <person name="Hosoyama A."/>
            <person name="Uohara A."/>
            <person name="Ohji S."/>
            <person name="Ichikawa N."/>
        </authorList>
    </citation>
    <scope>NUCLEOTIDE SEQUENCE [LARGE SCALE GENOMIC DNA]</scope>
    <source>
        <strain evidence="1 2">NBRC 102220</strain>
    </source>
</reference>
<proteinExistence type="predicted"/>
<protein>
    <submittedName>
        <fullName evidence="1">Uncharacterized protein</fullName>
    </submittedName>
</protein>
<evidence type="ECO:0000313" key="1">
    <source>
        <dbReference type="EMBL" id="GEK48939.1"/>
    </source>
</evidence>
<dbReference type="EMBL" id="BJUK01000056">
    <property type="protein sequence ID" value="GEK48939.1"/>
    <property type="molecule type" value="Genomic_DNA"/>
</dbReference>
<sequence>MRENGWYWVQVSPLISEAWEAAKHTDGQWFMADRGGPLPDGIIHTVGPRIPTPEEPWQTVPVEATADMMDVLTPGNLVTAPRRWRDALAAAPKPGGDHE</sequence>
<name>A0A510XBW8_9GAMM</name>
<accession>A0A510XBW8</accession>
<dbReference type="AlphaFoldDB" id="A0A510XBW8"/>
<evidence type="ECO:0000313" key="2">
    <source>
        <dbReference type="Proteomes" id="UP000321275"/>
    </source>
</evidence>
<keyword evidence="2" id="KW-1185">Reference proteome</keyword>
<dbReference type="Proteomes" id="UP000321275">
    <property type="component" value="Unassembled WGS sequence"/>
</dbReference>
<dbReference type="RefSeq" id="WP_146804258.1">
    <property type="nucleotide sequence ID" value="NZ_BJUK01000056.1"/>
</dbReference>
<gene>
    <name evidence="1" type="ORF">HPA02_32220</name>
</gene>
<dbReference type="OrthoDB" id="9994853at2"/>
<comment type="caution">
    <text evidence="1">The sequence shown here is derived from an EMBL/GenBank/DDBJ whole genome shotgun (WGS) entry which is preliminary data.</text>
</comment>
<organism evidence="1 2">
    <name type="scientific">Bisbaumannia pacifica</name>
    <dbReference type="NCBI Taxonomy" id="77098"/>
    <lineage>
        <taxon>Bacteria</taxon>
        <taxon>Pseudomonadati</taxon>
        <taxon>Pseudomonadota</taxon>
        <taxon>Gammaproteobacteria</taxon>
        <taxon>Oceanospirillales</taxon>
        <taxon>Halomonadaceae</taxon>
        <taxon>Bisbaumannia</taxon>
    </lineage>
</organism>